<feature type="domain" description="Zinc knuckle CX2CX4HX4C" evidence="1">
    <location>
        <begin position="76"/>
        <end position="125"/>
    </location>
</feature>
<keyword evidence="3" id="KW-1185">Reference proteome</keyword>
<dbReference type="InterPro" id="IPR040256">
    <property type="entry name" value="At4g02000-like"/>
</dbReference>
<sequence length="137" mass="15863">VDQRRILCTRPWSFNRCLFVLTEPTGIGDFSKQNLNFCSFWIQLHKLPLMSMTKVVGLLFGSMIGEVEEVDKGVKINITRPLMRGLTVQLEGEENLSTVEVYYERLPDFCFQRGRIGHVFRECPYLKSSPTNFILII</sequence>
<dbReference type="InterPro" id="IPR025836">
    <property type="entry name" value="Zn_knuckle_CX2CX4HX4C"/>
</dbReference>
<feature type="non-terminal residue" evidence="2">
    <location>
        <position position="1"/>
    </location>
</feature>
<name>A0A067DNI4_CITSI</name>
<dbReference type="PANTHER" id="PTHR31286:SF167">
    <property type="entry name" value="OS09G0268800 PROTEIN"/>
    <property type="match status" value="1"/>
</dbReference>
<reference evidence="2 3" key="1">
    <citation type="submission" date="2014-04" db="EMBL/GenBank/DDBJ databases">
        <authorList>
            <consortium name="International Citrus Genome Consortium"/>
            <person name="Gmitter F."/>
            <person name="Chen C."/>
            <person name="Farmerie W."/>
            <person name="Harkins T."/>
            <person name="Desany B."/>
            <person name="Mohiuddin M."/>
            <person name="Kodira C."/>
            <person name="Borodovsky M."/>
            <person name="Lomsadze A."/>
            <person name="Burns P."/>
            <person name="Jenkins J."/>
            <person name="Prochnik S."/>
            <person name="Shu S."/>
            <person name="Chapman J."/>
            <person name="Pitluck S."/>
            <person name="Schmutz J."/>
            <person name="Rokhsar D."/>
        </authorList>
    </citation>
    <scope>NUCLEOTIDE SEQUENCE</scope>
</reference>
<accession>A0A067DNI4</accession>
<evidence type="ECO:0000313" key="2">
    <source>
        <dbReference type="EMBL" id="KDO43125.1"/>
    </source>
</evidence>
<proteinExistence type="predicted"/>
<dbReference type="AlphaFoldDB" id="A0A067DNI4"/>
<protein>
    <recommendedName>
        <fullName evidence="1">Zinc knuckle CX2CX4HX4C domain-containing protein</fullName>
    </recommendedName>
</protein>
<evidence type="ECO:0000313" key="3">
    <source>
        <dbReference type="Proteomes" id="UP000027120"/>
    </source>
</evidence>
<dbReference type="Pfam" id="PF14392">
    <property type="entry name" value="zf-CCHC_4"/>
    <property type="match status" value="1"/>
</dbReference>
<dbReference type="EMBL" id="KK785404">
    <property type="protein sequence ID" value="KDO43125.1"/>
    <property type="molecule type" value="Genomic_DNA"/>
</dbReference>
<dbReference type="PANTHER" id="PTHR31286">
    <property type="entry name" value="GLYCINE-RICH CELL WALL STRUCTURAL PROTEIN 1.8-LIKE"/>
    <property type="match status" value="1"/>
</dbReference>
<evidence type="ECO:0000259" key="1">
    <source>
        <dbReference type="Pfam" id="PF14392"/>
    </source>
</evidence>
<dbReference type="Proteomes" id="UP000027120">
    <property type="component" value="Unassembled WGS sequence"/>
</dbReference>
<gene>
    <name evidence="2" type="ORF">CISIN_1g046237mg</name>
</gene>
<organism evidence="2 3">
    <name type="scientific">Citrus sinensis</name>
    <name type="common">Sweet orange</name>
    <name type="synonym">Citrus aurantium var. sinensis</name>
    <dbReference type="NCBI Taxonomy" id="2711"/>
    <lineage>
        <taxon>Eukaryota</taxon>
        <taxon>Viridiplantae</taxon>
        <taxon>Streptophyta</taxon>
        <taxon>Embryophyta</taxon>
        <taxon>Tracheophyta</taxon>
        <taxon>Spermatophyta</taxon>
        <taxon>Magnoliopsida</taxon>
        <taxon>eudicotyledons</taxon>
        <taxon>Gunneridae</taxon>
        <taxon>Pentapetalae</taxon>
        <taxon>rosids</taxon>
        <taxon>malvids</taxon>
        <taxon>Sapindales</taxon>
        <taxon>Rutaceae</taxon>
        <taxon>Aurantioideae</taxon>
        <taxon>Citrus</taxon>
    </lineage>
</organism>